<dbReference type="InterPro" id="IPR025592">
    <property type="entry name" value="DUF4347"/>
</dbReference>
<evidence type="ECO:0000259" key="3">
    <source>
        <dbReference type="SMART" id="SM00736"/>
    </source>
</evidence>
<dbReference type="CDD" id="cd11303">
    <property type="entry name" value="Dystroglycan_repeat"/>
    <property type="match status" value="1"/>
</dbReference>
<dbReference type="RefSeq" id="WP_161546904.1">
    <property type="nucleotide sequence ID" value="NZ_CP046377.1"/>
</dbReference>
<dbReference type="SUPFAM" id="SSF49313">
    <property type="entry name" value="Cadherin-like"/>
    <property type="match status" value="2"/>
</dbReference>
<dbReference type="InterPro" id="IPR015919">
    <property type="entry name" value="Cadherin-like_sf"/>
</dbReference>
<dbReference type="Gene3D" id="2.60.40.10">
    <property type="entry name" value="Immunoglobulins"/>
    <property type="match status" value="2"/>
</dbReference>
<dbReference type="InterPro" id="IPR044048">
    <property type="entry name" value="Big_12"/>
</dbReference>
<dbReference type="GO" id="GO:0016020">
    <property type="term" value="C:membrane"/>
    <property type="evidence" value="ECO:0007669"/>
    <property type="project" value="InterPro"/>
</dbReference>
<evidence type="ECO:0000256" key="1">
    <source>
        <dbReference type="ARBA" id="ARBA00022729"/>
    </source>
</evidence>
<dbReference type="InterPro" id="IPR013783">
    <property type="entry name" value="Ig-like_fold"/>
</dbReference>
<dbReference type="Pfam" id="PF05345">
    <property type="entry name" value="He_PIG"/>
    <property type="match status" value="2"/>
</dbReference>
<dbReference type="PANTHER" id="PTHR34677:SF3">
    <property type="entry name" value="BACTERIAL IG-LIKE DOMAIN-CONTAINING PROTEIN"/>
    <property type="match status" value="1"/>
</dbReference>
<dbReference type="PANTHER" id="PTHR34677">
    <property type="match status" value="1"/>
</dbReference>
<dbReference type="InterPro" id="IPR014755">
    <property type="entry name" value="Cu-Rt/internalin_Ig-like"/>
</dbReference>
<keyword evidence="1" id="KW-0732">Signal</keyword>
<name>A0AAP9II21_9GAMM</name>
<organism evidence="4 5">
    <name type="scientific">Pectobacterium parvum</name>
    <dbReference type="NCBI Taxonomy" id="2778550"/>
    <lineage>
        <taxon>Bacteria</taxon>
        <taxon>Pseudomonadati</taxon>
        <taxon>Pseudomonadota</taxon>
        <taxon>Gammaproteobacteria</taxon>
        <taxon>Enterobacterales</taxon>
        <taxon>Pectobacteriaceae</taxon>
        <taxon>Pectobacterium</taxon>
    </lineage>
</organism>
<evidence type="ECO:0000256" key="2">
    <source>
        <dbReference type="SAM" id="MobiDB-lite"/>
    </source>
</evidence>
<dbReference type="Pfam" id="PF14252">
    <property type="entry name" value="DUF4347"/>
    <property type="match status" value="1"/>
</dbReference>
<dbReference type="Pfam" id="PF19078">
    <property type="entry name" value="Big_12"/>
    <property type="match status" value="7"/>
</dbReference>
<sequence length="2572" mass="255806">MAWHNWFTRYPQSANAVSKQAATNPMQVSSLPAYVLEPRILFDGAIAATVNDTAANTSEPTATSDSHASTADQTAYDSQSTATQDSDIAAVADGTVSSRKEVAFVDTSVKDYQTLVAGIKPGVEVVLIDGSRDGLQQMADWAATHTGYDAIHVFSHGSEGKVNLGTQVLTDSSLKSSEVQAQLAALGAALTTEGDLLLYGCDIAGGANGDAFLANLAQATGADVAASVDATGSSLIGGDWILEKTTGGIDTEVMAIESYSDVLETVVFNDYDPDLDATKTTITRTIDGKPVTFSGGIGTGGLYIDPSYGGPQNGGLYAYDGTKNGNNTELTIKPPSGYTFDITGIRAGATTGVLTFTVTDSNGGISSFNVTVTDSFSTITSFPSAMNDVTQVVISSGNYSAFQDIVISDIKLNVPSPAITSAAYNAGTNVLTVTGVNLATGDTIDVSKLTLVGENGNTYTLTSSNVTAVNATTFSITLNSTDQINVEGLLNKNGTTSAASGTTFNLSAAAGWNATQSSTPADLIGNGVTVSNVQTPTITSSTYDNATGTLTVTGTNLVKQSGLNNDIDISRLTFTGQGGSAYTLSATSNVEIINATAFVVVLSATDRAGLSAIINQNGTSSSGGTTYNLAAADDWNGPITGGNIADLTGNGITVSGFNAAPVIGNLNGDGVNFTEGASPISLDAGGNATVTDADSADFNGGSVRVAITTNRNSSEDVLGIMNLGTGSGQIGVSGSNVTYGGVVIGTFTGGTGNNDLVVALNASATPTAVQALVRALSYQNSNTADPAITTRFVSITVNDGDGGSASAMVAVGVTGVNDAPTLSATGNNVTYTENGSAVDLFSNVSVSTVEAGQNITQFSLVISNVSNGSSEQLQIDGTTIALINSNSGTTTANGLSYSVSVAAGTATLTLSKAGGISASVAAAAIDGITYRNTSENPTGPTRTVTLMSISDNGGTSNGGVETTTLSIAATVTIVAVNDSPTISAPTSITVTEDLAKAITGISFADVDANSNDVTVTLSVGSGVLNASNAGVTVVGSGTSSLTLTGSIININAYIADGNVLFNPASNATGNVTLTVGIDDGGNTGSGGAKTASSTVTLSIDAVNDAPVNGVPVAQAVQQDGSLVFNTANGNLISVSDVDIGGNTMEVTLTASNGLLTLSPFSGLIFSVGSGADDSTMTFQGSLTNINNALNGLTFTPTSGYNGSASIQIVSNDLGSSGSGGAQTDTDTIAITVNPNNPTITSVSASSADGAYKIGQAIQVTVAFDSNVVVDTTGGVPTLLLETGAIDRVATYVAGSGSNTLTFEYIVQSGDLSADLNYASTSALSLNGATIQDNANRTAVLTLPGLNSLNSLAAQKAIVIDGVLPTATIAVSDNALKAGETTEVTITFSEAVTGFSNANLSVADGTLSNVTSTDGGVTWTATLTPNTNVTNAGTAIGLTYSGITDAAGNAGVGSETSGNISIDTALPTATIAVSDNALKAGETTEVTITFSEAVSGFSNANLSVIDGTLSNVTSSDGGVTWTATLTPDTNVTNAGTAIGLNYTGVTDAAGNAGVGSETSGNISIDTALPTATIAVSDNALKAGESTVVTITFSEAVSGFSNANLSVADGTLSNVTSSDGGVTWTATFTPNTNVTNAGMAIGLTYSGITDAAGNAGVGSETSGNISIDTALPTATIAVSDNALKAGESAEVTITFSEAVTGFSNANLSVADGTLSNVTSSDGGVTWKATFTPNANVTNAGTAIGLTYSGVTDAAGNAGVGSETSDAIGIDTALPTATITLSDSALKAGESAQVTITFSEAVTGFSSANLSVADGTLSNVISTDGGVTWTATFTPNANVTNAGMAIGLNYSGVTDAAGNAGVGSETSGNISIDTALPTATIAVSDNALKAGESAEVTITFSEAVSGFSNANLTVADGTLSNVISTDGGVTWKATFTPNANVTNAGTAIGLTYSGVTDAAGNAGVGSETSGNISIDTTLPTATIAVSDNALKAGESAEVTITFSEAVTGFSNANLSVADGTLSNVTSIDGGVTWTATFTPNANVTNAGTAIGLTYSGVTDAAGNAGVGTVASDSVSIDTARPVPVSLTLTETSGSQALSYTLVFSEAVTGLDIRDFSLLNANGTTATIGAVTALSPTTYRIDLTNVTGAGAVQLVFTGNHGGVTDLAGNDLNGQGLSGDVHSNTAPVTNGIGNQSANQGSTFTFTLPTNAFVDNDAGDSLAYHVSLSDGSALPSWLVFNPQTKTFSGTPQNADVGLLAIRVTATDKNSVSVSSGFTVVVNNVNDAPTTEGISNQTVNGDGAFSFQIPANTFSDIDVGDTLRLSATQADGSALPAWVNFDPATGTFSGSLGRGNSADLSILVTATDVAGASVSTTFVLRVQSSTQPDGDPEFKSNAGRPVVAIVGNNAAVQSQLSLLTIGAASTSGDGLLGAPSSLFNAGTAEGSMPGTASVFSVAAQGSGVAGGSAVAVAFANNGVNRYEPGIPRSNVSDFNQSMGGKSTLAGMFANNIIPDNTALEVFSGGSWQSVSEGNSTSVMSPVSVFGAPVFSQQLKALDDYERLQIASLEGALQNMSKPA</sequence>
<protein>
    <submittedName>
        <fullName evidence="4">DUF4347 domain-containing protein</fullName>
    </submittedName>
</protein>
<feature type="region of interest" description="Disordered" evidence="2">
    <location>
        <begin position="56"/>
        <end position="83"/>
    </location>
</feature>
<dbReference type="SMART" id="SM00736">
    <property type="entry name" value="CADG"/>
    <property type="match status" value="2"/>
</dbReference>
<reference evidence="5" key="1">
    <citation type="submission" date="2019-11" db="EMBL/GenBank/DDBJ databases">
        <authorList>
            <person name="Jee S."/>
        </authorList>
    </citation>
    <scope>NUCLEOTIDE SEQUENCE [LARGE SCALE GENOMIC DNA]</scope>
    <source>
        <strain evidence="5">PZ1</strain>
    </source>
</reference>
<evidence type="ECO:0000313" key="5">
    <source>
        <dbReference type="Proteomes" id="UP000464054"/>
    </source>
</evidence>
<dbReference type="InterPro" id="IPR006644">
    <property type="entry name" value="Cadg"/>
</dbReference>
<gene>
    <name evidence="4" type="ORF">GMX10_14315</name>
</gene>
<dbReference type="InterPro" id="IPR036278">
    <property type="entry name" value="Sialidase_sf"/>
</dbReference>
<dbReference type="GO" id="GO:0005509">
    <property type="term" value="F:calcium ion binding"/>
    <property type="evidence" value="ECO:0007669"/>
    <property type="project" value="InterPro"/>
</dbReference>
<feature type="domain" description="Dystroglycan-type cadherin-like" evidence="3">
    <location>
        <begin position="2283"/>
        <end position="2382"/>
    </location>
</feature>
<dbReference type="SUPFAM" id="SSF50939">
    <property type="entry name" value="Sialidases"/>
    <property type="match status" value="1"/>
</dbReference>
<dbReference type="EMBL" id="CP046377">
    <property type="protein sequence ID" value="QHQ25112.1"/>
    <property type="molecule type" value="Genomic_DNA"/>
</dbReference>
<dbReference type="Gene3D" id="2.60.40.1220">
    <property type="match status" value="7"/>
</dbReference>
<evidence type="ECO:0000313" key="4">
    <source>
        <dbReference type="EMBL" id="QHQ25112.1"/>
    </source>
</evidence>
<accession>A0AAP9II21</accession>
<feature type="domain" description="Dystroglycan-type cadherin-like" evidence="3">
    <location>
        <begin position="2182"/>
        <end position="2282"/>
    </location>
</feature>
<dbReference type="Proteomes" id="UP000464054">
    <property type="component" value="Chromosome"/>
</dbReference>
<proteinExistence type="predicted"/>